<protein>
    <recommendedName>
        <fullName evidence="6">O-antigen ligase-related domain-containing protein</fullName>
    </recommendedName>
</protein>
<evidence type="ECO:0000256" key="4">
    <source>
        <dbReference type="ARBA" id="ARBA00023136"/>
    </source>
</evidence>
<feature type="transmembrane region" description="Helical" evidence="5">
    <location>
        <begin position="285"/>
        <end position="302"/>
    </location>
</feature>
<comment type="subcellular location">
    <subcellularLocation>
        <location evidence="1">Membrane</location>
        <topology evidence="1">Multi-pass membrane protein</topology>
    </subcellularLocation>
</comment>
<accession>A0A916Y5Q2</accession>
<feature type="transmembrane region" description="Helical" evidence="5">
    <location>
        <begin position="142"/>
        <end position="160"/>
    </location>
</feature>
<evidence type="ECO:0000256" key="1">
    <source>
        <dbReference type="ARBA" id="ARBA00004141"/>
    </source>
</evidence>
<feature type="domain" description="O-antigen ligase-related" evidence="6">
    <location>
        <begin position="237"/>
        <end position="382"/>
    </location>
</feature>
<feature type="transmembrane region" description="Helical" evidence="5">
    <location>
        <begin position="254"/>
        <end position="273"/>
    </location>
</feature>
<dbReference type="PANTHER" id="PTHR37422">
    <property type="entry name" value="TEICHURONIC ACID BIOSYNTHESIS PROTEIN TUAE"/>
    <property type="match status" value="1"/>
</dbReference>
<feature type="transmembrane region" description="Helical" evidence="5">
    <location>
        <begin position="405"/>
        <end position="423"/>
    </location>
</feature>
<comment type="caution">
    <text evidence="7">The sequence shown here is derived from an EMBL/GenBank/DDBJ whole genome shotgun (WGS) entry which is preliminary data.</text>
</comment>
<feature type="transmembrane region" description="Helical" evidence="5">
    <location>
        <begin position="113"/>
        <end position="130"/>
    </location>
</feature>
<reference evidence="7" key="1">
    <citation type="journal article" date="2014" name="Int. J. Syst. Evol. Microbiol.">
        <title>Complete genome sequence of Corynebacterium casei LMG S-19264T (=DSM 44701T), isolated from a smear-ripened cheese.</title>
        <authorList>
            <consortium name="US DOE Joint Genome Institute (JGI-PGF)"/>
            <person name="Walter F."/>
            <person name="Albersmeier A."/>
            <person name="Kalinowski J."/>
            <person name="Ruckert C."/>
        </authorList>
    </citation>
    <scope>NUCLEOTIDE SEQUENCE</scope>
    <source>
        <strain evidence="7">CGMCC 1.15493</strain>
    </source>
</reference>
<keyword evidence="3 5" id="KW-1133">Transmembrane helix</keyword>
<feature type="transmembrane region" description="Helical" evidence="5">
    <location>
        <begin position="371"/>
        <end position="393"/>
    </location>
</feature>
<evidence type="ECO:0000256" key="2">
    <source>
        <dbReference type="ARBA" id="ARBA00022692"/>
    </source>
</evidence>
<feature type="transmembrane region" description="Helical" evidence="5">
    <location>
        <begin position="228"/>
        <end position="248"/>
    </location>
</feature>
<keyword evidence="4 5" id="KW-0472">Membrane</keyword>
<evidence type="ECO:0000313" key="7">
    <source>
        <dbReference type="EMBL" id="GGD31735.1"/>
    </source>
</evidence>
<dbReference type="RefSeq" id="WP_188853791.1">
    <property type="nucleotide sequence ID" value="NZ_BMJJ01000010.1"/>
</dbReference>
<keyword evidence="2 5" id="KW-0812">Transmembrane</keyword>
<feature type="transmembrane region" description="Helical" evidence="5">
    <location>
        <begin position="429"/>
        <end position="449"/>
    </location>
</feature>
<sequence length="453" mass="47761">MPLTPLRGLFLGALLIAILPLGSVRPGNLFFSAACQALLFGAILALTPWSTNLRRPLCMLLGIGGLAGLYTFAQTLWFAGNPLAHPAFALAGRELGVAGGSISLSPGDTLRSLPSLVSPFFAFGTALLLSRSDVQGYRTWRMLAGLGAAFALFGLVRLSVFPQARLFAQEHLSTGVMTGTFVNQNNAATFLGLSALSMLGLLSWQVARSDRGRLLRDVRRPGLDGLGRQWPLLLSLLALLAIVLGLFLTRSRAGIALSAAALVAGTLATIATLPYRAATPRRKAAGMVLAIGIALAGIAVLGQRTVLRAELAGPESIRECLYRDVLSAIGDSPLLGTGLGTFERIYPMARSTVCGLYGNPERAHNSYLEGYLGFGLPFAVLLLACLACLGWIYAAGLRERRRLRFVPILALAALALLLAHSAVDFPIQIHGIAIYFAALLGTAAGVSLAHPRG</sequence>
<proteinExistence type="predicted"/>
<evidence type="ECO:0000313" key="8">
    <source>
        <dbReference type="Proteomes" id="UP000613160"/>
    </source>
</evidence>
<dbReference type="InterPro" id="IPR051533">
    <property type="entry name" value="WaaL-like"/>
</dbReference>
<organism evidence="7 8">
    <name type="scientific">Aureimonas glaciei</name>
    <dbReference type="NCBI Taxonomy" id="1776957"/>
    <lineage>
        <taxon>Bacteria</taxon>
        <taxon>Pseudomonadati</taxon>
        <taxon>Pseudomonadota</taxon>
        <taxon>Alphaproteobacteria</taxon>
        <taxon>Hyphomicrobiales</taxon>
        <taxon>Aurantimonadaceae</taxon>
        <taxon>Aureimonas</taxon>
    </lineage>
</organism>
<name>A0A916Y5Q2_9HYPH</name>
<dbReference type="AlphaFoldDB" id="A0A916Y5Q2"/>
<dbReference type="EMBL" id="BMJJ01000010">
    <property type="protein sequence ID" value="GGD31735.1"/>
    <property type="molecule type" value="Genomic_DNA"/>
</dbReference>
<evidence type="ECO:0000256" key="3">
    <source>
        <dbReference type="ARBA" id="ARBA00022989"/>
    </source>
</evidence>
<dbReference type="PANTHER" id="PTHR37422:SF23">
    <property type="entry name" value="TEICHURONIC ACID BIOSYNTHESIS PROTEIN TUAE"/>
    <property type="match status" value="1"/>
</dbReference>
<dbReference type="Proteomes" id="UP000613160">
    <property type="component" value="Unassembled WGS sequence"/>
</dbReference>
<dbReference type="GO" id="GO:0016020">
    <property type="term" value="C:membrane"/>
    <property type="evidence" value="ECO:0007669"/>
    <property type="project" value="UniProtKB-SubCell"/>
</dbReference>
<reference evidence="7" key="2">
    <citation type="submission" date="2020-09" db="EMBL/GenBank/DDBJ databases">
        <authorList>
            <person name="Sun Q."/>
            <person name="Zhou Y."/>
        </authorList>
    </citation>
    <scope>NUCLEOTIDE SEQUENCE</scope>
    <source>
        <strain evidence="7">CGMCC 1.15493</strain>
    </source>
</reference>
<feature type="transmembrane region" description="Helical" evidence="5">
    <location>
        <begin position="29"/>
        <end position="46"/>
    </location>
</feature>
<gene>
    <name evidence="7" type="ORF">GCM10011335_38500</name>
</gene>
<feature type="transmembrane region" description="Helical" evidence="5">
    <location>
        <begin position="187"/>
        <end position="207"/>
    </location>
</feature>
<dbReference type="Pfam" id="PF04932">
    <property type="entry name" value="Wzy_C"/>
    <property type="match status" value="1"/>
</dbReference>
<keyword evidence="8" id="KW-1185">Reference proteome</keyword>
<evidence type="ECO:0000259" key="6">
    <source>
        <dbReference type="Pfam" id="PF04932"/>
    </source>
</evidence>
<feature type="transmembrane region" description="Helical" evidence="5">
    <location>
        <begin position="7"/>
        <end position="23"/>
    </location>
</feature>
<feature type="transmembrane region" description="Helical" evidence="5">
    <location>
        <begin position="58"/>
        <end position="79"/>
    </location>
</feature>
<evidence type="ECO:0000256" key="5">
    <source>
        <dbReference type="SAM" id="Phobius"/>
    </source>
</evidence>
<dbReference type="InterPro" id="IPR007016">
    <property type="entry name" value="O-antigen_ligase-rel_domated"/>
</dbReference>